<dbReference type="PANTHER" id="PTHR35579">
    <property type="entry name" value="CRISPR SYSTEM CMS ENDORIBONUCLEASE CSM3"/>
    <property type="match status" value="1"/>
</dbReference>
<organism evidence="3 4">
    <name type="scientific">Selenomonas timonae</name>
    <dbReference type="NCBI Taxonomy" id="2754044"/>
    <lineage>
        <taxon>Bacteria</taxon>
        <taxon>Bacillati</taxon>
        <taxon>Bacillota</taxon>
        <taxon>Negativicutes</taxon>
        <taxon>Selenomonadales</taxon>
        <taxon>Selenomonadaceae</taxon>
        <taxon>Selenomonas</taxon>
    </lineage>
</organism>
<name>A0A7G7VJ77_9FIRM</name>
<keyword evidence="1" id="KW-0051">Antiviral defense</keyword>
<dbReference type="Pfam" id="PF03787">
    <property type="entry name" value="RAMPs"/>
    <property type="match status" value="2"/>
</dbReference>
<proteinExistence type="predicted"/>
<dbReference type="EMBL" id="CP060204">
    <property type="protein sequence ID" value="QNH54170.1"/>
    <property type="molecule type" value="Genomic_DNA"/>
</dbReference>
<feature type="domain" description="CRISPR type III-associated protein" evidence="2">
    <location>
        <begin position="19"/>
        <end position="187"/>
    </location>
</feature>
<dbReference type="CDD" id="cd09726">
    <property type="entry name" value="RAMP_I_III"/>
    <property type="match status" value="1"/>
</dbReference>
<dbReference type="AlphaFoldDB" id="A0A7G7VJ77"/>
<dbReference type="GO" id="GO:0051607">
    <property type="term" value="P:defense response to virus"/>
    <property type="evidence" value="ECO:0007669"/>
    <property type="project" value="UniProtKB-KW"/>
</dbReference>
<keyword evidence="4" id="KW-1185">Reference proteome</keyword>
<dbReference type="KEGG" id="stim:H1B31_10020"/>
<feature type="domain" description="CRISPR type III-associated protein" evidence="2">
    <location>
        <begin position="266"/>
        <end position="417"/>
    </location>
</feature>
<sequence length="459" mass="50379">MSTNANPARILKRIMVKGKLRLETPLLIGEGESGEERGDRDIHVLRSKGGTPFIPGTSLAGALRSFVEEDAPRAAQLLFGTEHDEKGIDELQSAVSLYDVELSGAKLGFRDGVRIDGVTGTTIPHGKYDYEIVESGATGIFYAEIVQRAVHESEESALRSVLARLRERLIGGFHVGALTTKGFGRMRLEGMAVHCYDFSKPEDVIAWLRPERGCALQHLVTLPDEEASHSVYIPQDFMIEADFALAGSLIVRDYEDANKMVEDSNEKTPDALMKKNAAGQYIIPGTSLKGVLRHRAEYILHALGKDSHPLDELMGTVSGEMKRRSRFIVEEAVVEGNTHRQMRIRGNRFTGGTISAALFSSMPVWQETRGARAVTLRFGARRASEWEAGLCLLLLKDLWLGRTAIGGEKSIGRGTLEGLCASIHYCGRTWELTSGQPLDENAARELQTFVTALSEEAGV</sequence>
<protein>
    <submittedName>
        <fullName evidence="3">CRISPR-associated protein</fullName>
    </submittedName>
</protein>
<evidence type="ECO:0000256" key="1">
    <source>
        <dbReference type="ARBA" id="ARBA00023118"/>
    </source>
</evidence>
<dbReference type="RefSeq" id="WP_185980205.1">
    <property type="nucleotide sequence ID" value="NZ_CP060204.1"/>
</dbReference>
<evidence type="ECO:0000313" key="4">
    <source>
        <dbReference type="Proteomes" id="UP000515480"/>
    </source>
</evidence>
<dbReference type="PANTHER" id="PTHR35579:SF6">
    <property type="entry name" value="DUF324 DOMAIN-CONTAINING PROTEIN"/>
    <property type="match status" value="1"/>
</dbReference>
<reference evidence="3 4" key="1">
    <citation type="submission" date="2020-07" db="EMBL/GenBank/DDBJ databases">
        <title>Complete genome and description of Selenomonas timonensis sp. nov., a new bacterium isolated from a gingivitis subject.</title>
        <authorList>
            <person name="Antezack A."/>
        </authorList>
    </citation>
    <scope>NUCLEOTIDE SEQUENCE [LARGE SCALE GENOMIC DNA]</scope>
    <source>
        <strain evidence="3 4">Marseille-Q3039</strain>
    </source>
</reference>
<dbReference type="InterPro" id="IPR005537">
    <property type="entry name" value="RAMP_III_fam"/>
</dbReference>
<dbReference type="InterPro" id="IPR052216">
    <property type="entry name" value="CRISPR_Csm3_endoribonuclease"/>
</dbReference>
<gene>
    <name evidence="3" type="ORF">H1B31_10020</name>
</gene>
<evidence type="ECO:0000313" key="3">
    <source>
        <dbReference type="EMBL" id="QNH54170.1"/>
    </source>
</evidence>
<dbReference type="Proteomes" id="UP000515480">
    <property type="component" value="Chromosome"/>
</dbReference>
<evidence type="ECO:0000259" key="2">
    <source>
        <dbReference type="Pfam" id="PF03787"/>
    </source>
</evidence>
<accession>A0A7G7VJ77</accession>